<organism evidence="1 2">
    <name type="scientific">Athelia psychrophila</name>
    <dbReference type="NCBI Taxonomy" id="1759441"/>
    <lineage>
        <taxon>Eukaryota</taxon>
        <taxon>Fungi</taxon>
        <taxon>Dikarya</taxon>
        <taxon>Basidiomycota</taxon>
        <taxon>Agaricomycotina</taxon>
        <taxon>Agaricomycetes</taxon>
        <taxon>Agaricomycetidae</taxon>
        <taxon>Atheliales</taxon>
        <taxon>Atheliaceae</taxon>
        <taxon>Athelia</taxon>
    </lineage>
</organism>
<dbReference type="Proteomes" id="UP000076532">
    <property type="component" value="Unassembled WGS sequence"/>
</dbReference>
<evidence type="ECO:0000313" key="1">
    <source>
        <dbReference type="EMBL" id="KZP22410.1"/>
    </source>
</evidence>
<dbReference type="EMBL" id="KV417539">
    <property type="protein sequence ID" value="KZP22410.1"/>
    <property type="molecule type" value="Genomic_DNA"/>
</dbReference>
<gene>
    <name evidence="1" type="ORF">FIBSPDRAFT_890302</name>
</gene>
<reference evidence="1 2" key="1">
    <citation type="journal article" date="2016" name="Mol. Biol. Evol.">
        <title>Comparative Genomics of Early-Diverging Mushroom-Forming Fungi Provides Insights into the Origins of Lignocellulose Decay Capabilities.</title>
        <authorList>
            <person name="Nagy L.G."/>
            <person name="Riley R."/>
            <person name="Tritt A."/>
            <person name="Adam C."/>
            <person name="Daum C."/>
            <person name="Floudas D."/>
            <person name="Sun H."/>
            <person name="Yadav J.S."/>
            <person name="Pangilinan J."/>
            <person name="Larsson K.H."/>
            <person name="Matsuura K."/>
            <person name="Barry K."/>
            <person name="Labutti K."/>
            <person name="Kuo R."/>
            <person name="Ohm R.A."/>
            <person name="Bhattacharya S.S."/>
            <person name="Shirouzu T."/>
            <person name="Yoshinaga Y."/>
            <person name="Martin F.M."/>
            <person name="Grigoriev I.V."/>
            <person name="Hibbett D.S."/>
        </authorList>
    </citation>
    <scope>NUCLEOTIDE SEQUENCE [LARGE SCALE GENOMIC DNA]</scope>
    <source>
        <strain evidence="1 2">CBS 109695</strain>
    </source>
</reference>
<dbReference type="AlphaFoldDB" id="A0A166KZF4"/>
<sequence>MTDQAHFAALTMKLGCLDGFGLGAGTFRWTAVFISVQLCDEAVTFEEFESIDEEISDVAKEVMLASTNVEGDKGITGVGCKKPAEDDIGVCNSSLQNVELQTRRLAAYIHMWKHTAISACRAGSVNVKSSSQYCGVPLNSTWGQQGAALGMCLAAAGTMANVLPPPFTLFAIRELSAVSSDSI</sequence>
<evidence type="ECO:0000313" key="2">
    <source>
        <dbReference type="Proteomes" id="UP000076532"/>
    </source>
</evidence>
<keyword evidence="2" id="KW-1185">Reference proteome</keyword>
<accession>A0A166KZF4</accession>
<name>A0A166KZF4_9AGAM</name>
<protein>
    <submittedName>
        <fullName evidence="1">Uncharacterized protein</fullName>
    </submittedName>
</protein>
<proteinExistence type="predicted"/>